<dbReference type="Proteomes" id="UP000318661">
    <property type="component" value="Unassembled WGS sequence"/>
</dbReference>
<evidence type="ECO:0000256" key="1">
    <source>
        <dbReference type="ARBA" id="ARBA00009820"/>
    </source>
</evidence>
<gene>
    <name evidence="3" type="ORF">E6G99_08670</name>
</gene>
<keyword evidence="2" id="KW-0812">Transmembrane</keyword>
<comment type="similarity">
    <text evidence="1">Belongs to the TolB family.</text>
</comment>
<reference evidence="3 4" key="1">
    <citation type="journal article" date="2019" name="Nat. Microbiol.">
        <title>Mediterranean grassland soil C-N compound turnover is dependent on rainfall and depth, and is mediated by genomically divergent microorganisms.</title>
        <authorList>
            <person name="Diamond S."/>
            <person name="Andeer P.F."/>
            <person name="Li Z."/>
            <person name="Crits-Christoph A."/>
            <person name="Burstein D."/>
            <person name="Anantharaman K."/>
            <person name="Lane K.R."/>
            <person name="Thomas B.C."/>
            <person name="Pan C."/>
            <person name="Northen T.R."/>
            <person name="Banfield J.F."/>
        </authorList>
    </citation>
    <scope>NUCLEOTIDE SEQUENCE [LARGE SCALE GENOMIC DNA]</scope>
    <source>
        <strain evidence="3">NP_2</strain>
    </source>
</reference>
<dbReference type="EMBL" id="VBAJ01000224">
    <property type="protein sequence ID" value="TMJ06634.1"/>
    <property type="molecule type" value="Genomic_DNA"/>
</dbReference>
<evidence type="ECO:0000313" key="4">
    <source>
        <dbReference type="Proteomes" id="UP000318661"/>
    </source>
</evidence>
<evidence type="ECO:0008006" key="5">
    <source>
        <dbReference type="Google" id="ProtNLM"/>
    </source>
</evidence>
<keyword evidence="2" id="KW-1133">Transmembrane helix</keyword>
<keyword evidence="2" id="KW-0472">Membrane</keyword>
<dbReference type="SUPFAM" id="SSF69322">
    <property type="entry name" value="Tricorn protease domain 2"/>
    <property type="match status" value="1"/>
</dbReference>
<dbReference type="Gene3D" id="2.120.10.30">
    <property type="entry name" value="TolB, C-terminal domain"/>
    <property type="match status" value="2"/>
</dbReference>
<sequence>MTGESGSGSDAHLTARLGLGRIAGSILALLLLTVPLLSNLWQIPHRTFAAVGPEAERLAFVSSEGGTVQIFAINTDGTGLQQLTRPPGQSEIPVWSPDGRRIAFIRAQERDTQIYLMNADGGGQRPLTASPGTNTFPAWSPGGPSIAFVSDRGGSGPQIYVMNADGSQQTRLTASPGESTVPVWSPDGRRIAFVSTRDQGLPELYVMNADGTGQRRLTDPELYVANPYSRGQQRLVPEGILLRSGTLHPAWSPDGKQIAFVIRVGLYEQSVQVVNPDSGYRARVATGYAPAWSPDGHRIAFVGVRHGDAQIYVMTTDRSRLLRLTSHGVNLLPTWSPNGRRIAFLASRDGTLGVYVMNADGSGQQRLGSASGDLSKLPVLSWRPHLR</sequence>
<evidence type="ECO:0000256" key="2">
    <source>
        <dbReference type="SAM" id="Phobius"/>
    </source>
</evidence>
<feature type="transmembrane region" description="Helical" evidence="2">
    <location>
        <begin position="22"/>
        <end position="41"/>
    </location>
</feature>
<protein>
    <recommendedName>
        <fullName evidence="5">Tol-Pal system beta propeller repeat protein TolB</fullName>
    </recommendedName>
</protein>
<dbReference type="Gene3D" id="2.120.10.60">
    <property type="entry name" value="Tricorn protease N-terminal domain"/>
    <property type="match status" value="2"/>
</dbReference>
<organism evidence="3 4">
    <name type="scientific">Candidatus Segetimicrobium genomatis</name>
    <dbReference type="NCBI Taxonomy" id="2569760"/>
    <lineage>
        <taxon>Bacteria</taxon>
        <taxon>Bacillati</taxon>
        <taxon>Candidatus Sysuimicrobiota</taxon>
        <taxon>Candidatus Sysuimicrobiia</taxon>
        <taxon>Candidatus Sysuimicrobiales</taxon>
        <taxon>Candidatus Segetimicrobiaceae</taxon>
        <taxon>Candidatus Segetimicrobium</taxon>
    </lineage>
</organism>
<dbReference type="InterPro" id="IPR011042">
    <property type="entry name" value="6-blade_b-propeller_TolB-like"/>
</dbReference>
<dbReference type="PANTHER" id="PTHR36842">
    <property type="entry name" value="PROTEIN TOLB HOMOLOG"/>
    <property type="match status" value="1"/>
</dbReference>
<evidence type="ECO:0000313" key="3">
    <source>
        <dbReference type="EMBL" id="TMJ06634.1"/>
    </source>
</evidence>
<accession>A0A537LF38</accession>
<dbReference type="InterPro" id="IPR011659">
    <property type="entry name" value="WD40"/>
</dbReference>
<proteinExistence type="inferred from homology"/>
<name>A0A537LF38_9BACT</name>
<comment type="caution">
    <text evidence="3">The sequence shown here is derived from an EMBL/GenBank/DDBJ whole genome shotgun (WGS) entry which is preliminary data.</text>
</comment>
<dbReference type="AlphaFoldDB" id="A0A537LF38"/>
<dbReference type="Pfam" id="PF07676">
    <property type="entry name" value="PD40"/>
    <property type="match status" value="6"/>
</dbReference>
<dbReference type="PANTHER" id="PTHR36842:SF1">
    <property type="entry name" value="PROTEIN TOLB"/>
    <property type="match status" value="1"/>
</dbReference>